<dbReference type="InterPro" id="IPR052740">
    <property type="entry name" value="CE4"/>
</dbReference>
<dbReference type="PANTHER" id="PTHR45985:SF11">
    <property type="entry name" value="EGF-LIKE DOMAIN-CONTAINING PROTEIN"/>
    <property type="match status" value="1"/>
</dbReference>
<proteinExistence type="predicted"/>
<accession>A0ABR1EAN7</accession>
<dbReference type="InterPro" id="IPR002509">
    <property type="entry name" value="NODB_dom"/>
</dbReference>
<dbReference type="Gene3D" id="3.20.20.370">
    <property type="entry name" value="Glycoside hydrolase/deacetylase"/>
    <property type="match status" value="1"/>
</dbReference>
<dbReference type="Pfam" id="PF01522">
    <property type="entry name" value="Polysacc_deac_1"/>
    <property type="match status" value="1"/>
</dbReference>
<comment type="caution">
    <text evidence="1">Lacks conserved residue(s) required for the propagation of feature annotation.</text>
</comment>
<feature type="domain" description="EGF-like" evidence="4">
    <location>
        <begin position="2396"/>
        <end position="2433"/>
    </location>
</feature>
<dbReference type="PROSITE" id="PS01186">
    <property type="entry name" value="EGF_2"/>
    <property type="match status" value="1"/>
</dbReference>
<dbReference type="InterPro" id="IPR006149">
    <property type="entry name" value="EB_dom"/>
</dbReference>
<evidence type="ECO:0000256" key="2">
    <source>
        <dbReference type="SAM" id="MobiDB-lite"/>
    </source>
</evidence>
<evidence type="ECO:0000313" key="6">
    <source>
        <dbReference type="Proteomes" id="UP001303046"/>
    </source>
</evidence>
<sequence>MRELLAAVFVLIVVRASDIGLNLPCNRELDGLLAADPDGNPSAFLSCQSNGVGSLGYWERRVCPDDMAFDFINQQCQQRKHRKQPMLNIAILNNSCAHGETCIGGTVCDLERLRCLCPFGTVPQLETLSCIKPQSTYTSFGNYEKSPSTPAAFLPNPSQTNPPPFTFNFSPLFGKEPFTNTNYGNQNSKYGNVDNVSNKEHASFPNGNNYGANGQWGNTASGSGNSNGGLFGGANTFNELLPKSAIESQPFVFQPNFFASTTAPAISTKKVPTLARPGQSCRENEMCIGGSICTHPIALCLCPGELEEKDGECVLPPSATIQIEKVGIGALCSELAECDHGSTCVMGRCTCVAPLVQHEGRCVLRQERKEVGPGELCDNGEICVRGSVCDTVIPVCVCPPNTDLSNGDCVHISSIKPIIVASTSTVMPPTAAMSEIPPPLPATQLPAQPRPVFIPSTTLAPVFVPSTTQIPQQPMQPFGGQYGQSQNVHQEKPMTAPIYPAQPNQVTYANYQSSMPPPTMRPNSKLNHMKISLGGSKQSGVGVPCSLNTDCMIGAYCNGNTNPPSCQCLSTHVNIEGRCERVVYPGQVGCRSDLQCSAAYTGTTCVDRICVCPKGFKEVDQTCVPEYANRNEKCGYLNGLPECSKGFSCIDQICVCPTTHTITNGFCSSNTIDPLTQCDEACEPPKQCQNNRCVCPDGVMCAKTEISRRYRRGVVEQSMVCWPGASRCSAGNGICIDNVCHCVHGFVEVDGVCAPEVVRINEKCDPNGISPRCPGNTVCKDGICQCTTPDECDRDSFMVGSRSMDGRCVADRECQDGRCIAGRCQCNAGFTLQNGVCTSTIGAFKNINSQCAAADRCSGGSTCRENICQCVDGSSELHGRCRQSPGGRCSYGQTCDGGSSCEFGLCRCPEGHIVDSGKCVMGKAEPGKSCQHGQKCVHGSVCRFGMCVCIAKYIASKGRCVRRENVLVPSRPKPSSTTPSSTTLMKVGSVKGPGFECQEGDLCSGGSRCRDGFCVCNEFEVIINDQCVGSHKQANEIIDKLLVSAPGQPCEAKTNCTGGSVCINRTCTCEQGTIDNTGTCGEGKKEYGSNAAPPKKSPDQFQPGFTCTLTLECPYRTECIRGVCRCKKGETIVENTCRKAIHQVLPGGKCDPRKGYDCVGEAHCFYGVCTCTRQLVNNGKECATIAEIEMVMPGKRCGPGQTCSGGARCLDGICRCSEDEVPDVNKKCVKKSQVYPVFNKYPATSETTTVYYPNTVSVTLSSTSANPTLSVDKMKELEAFEALLKANPSFSEVDPKLPKTIYGHICRSKDECPANSFCFHQLCRCMIGYYAAGGYCQPIADTCATPTTPGKPCSTTIAHPGEDCTKSQVCSFNSYCGLFSGVCECPSGMATVNGRCERTTATPGLGCVTSKNCHNSSYCDNGLCLCKTGFRLVNNFCEPAFVGGAVPSTTIKQSNPQDVSTMLRSFQSYPASLIPLDFTKPPFNFPSNPEIKTVYGNANSQQMTPPLYAQSQMPKFQSFPIPSAKGASTRSGDVISEGAKPSLRLRVAMPGDYCGDNSICIGNSLCQKQFCRCPPNTYAENGICSIRKRMSPGSQHSNDHEDFGNIDSQEDSVESRQFAEPLENCQNFEFCTGGSECSNIQGMGLVCQCPVNTIFLEDECVDTPRNADLVGIGESCHDGEICLGGSRCIQNICMCDEDKHDILGICVTTARPGDDCSDGQICVDGAVCAASAKTCVCPPGRISKLGRCVESGQLLDNALEMGSPGKICGRQTTCGDNSFCSGEGICMCMPRFTNVNGRCVPSSMVRNPGEECQLDNICAGGSMCREGACSCPLGNLLIEEKCVRMTDEIRRRPSKSECEIDTDCPEHYQCVNNMCVCHGSFARCLRMVLLRAEHSCREDAHCPEHATCNENLCVCDDGYKMVQGVCAQRDSFKRMVTMKGTKTVKDTKMKITKPSGPGAVCDDSHHCTMGSVCFHGHCVCGLESVPRNGSCVPRSGNIGVKERCSELHKCYDTLVCIQNRCACPSDSLSCNENEPVTSPPGGACTDSRICVGGSVCREGWCICPDPTMIVQRGICIQSGPRPTLPPSPTSVFSQVQQKYLPNPAYQTVAAQSIAPTATQFNIPQGRKIPPGSNCGPFDSCVGGAMCVDGLCVCPPGMQASAQGRCETSTSTTSSAAILNPGSVHATELTYNHMHHLQSRPRPLPPSSSLAATAALPQTVTHASTPTLTNANTASDADECAAIGLYCRGNTVCRNLSCQCPDDYVLHHDGCVPPHEAGRRKVLGKARHQGTPMYARPGQQCANGETCVAGSVCNEVKVCACPPEKPVLQGDSCVAQTYRKIAAPGESCDENTECTQESSCQGGQCRCKYGYIAVSGQCVALPMPSTPTMKNVVLAKPLDSCDNGELCEGGSSCDQETGVCMCPPGYIVFGVQCQPPPLSTAMTPLPQSAPTYPASFNTASPECVDDTNCGVNKVCVVGRCKCKPGFVDHDGVCEPLEKIELGERPVPVSYAKHKVETLSSERIVDPAEFTDSTTMPVIPSPRTPSRQETQRPRIVGPPIRRPRPKSKGSSGTTLGSYKTGSGNGACPPGNEPTRDDDGRLIMCNGLEPNCPPRSYCYITSGGFASEEYNCCKSCDTCTQGSTCIDMVCKCGPGFALSPNGWCERFEFNLNGRTTSSFQENYFFTTTTTTLQPIIIEAIPDEHPLFETTAAQSSFRPKVIRHRFLGTKCRDNDVCINGGECRDGVCRCPDKLYERDGRCLRADQLPRAAPSESCAKGEMCTGGSICDNDSKICICAANHVIVDGICRSKDAAPFAAPGQSCSRGEDCSGGSFCTDGICQCDSYHFIEDGYCRHIASRSSEIRYEAGNGLRFSSKAFTPRPPATICNEATCRLPDCFCSVTGRKPPGGLAPNTVPQFVVLTFDDAVNGRTLPDYRELFETVKYRNPNGCPVKGTFFVSHEWTNYDAVQWLFQQGMELASNSISHVSLEGTSADRWLNEMDGQRRIMAKFANANEEEIVGMRAPQLALGGDEQFEMMARAGFLYDNSMSANPGVNGDPFWPQTLDHLVPWDCYDANCPKSSFPGVWSVPLNQFYGTYLPQIDSFRRSSMIRAAVDLNTTVDQLTNMLFSNFDRSYTASRAPFVLALNADLLQLNGRNTGMQALQRFLEEILYRKDVYVVTLKQLIHWMKNPVPLSQIAQSDAVKCSQEPMSQYPAISRRFCSKPNKCMYRTPGLSSQEHQFLTCSPCPDQYPWLDNPIGNMTP</sequence>
<keyword evidence="1" id="KW-0245">EGF-like domain</keyword>
<feature type="region of interest" description="Disordered" evidence="2">
    <location>
        <begin position="181"/>
        <end position="221"/>
    </location>
</feature>
<protein>
    <recommendedName>
        <fullName evidence="4">EGF-like domain-containing protein</fullName>
    </recommendedName>
</protein>
<dbReference type="PROSITE" id="PS50026">
    <property type="entry name" value="EGF_3"/>
    <property type="match status" value="1"/>
</dbReference>
<reference evidence="5 6" key="1">
    <citation type="submission" date="2023-08" db="EMBL/GenBank/DDBJ databases">
        <title>A Necator americanus chromosomal reference genome.</title>
        <authorList>
            <person name="Ilik V."/>
            <person name="Petrzelkova K.J."/>
            <person name="Pardy F."/>
            <person name="Fuh T."/>
            <person name="Niatou-Singa F.S."/>
            <person name="Gouil Q."/>
            <person name="Baker L."/>
            <person name="Ritchie M.E."/>
            <person name="Jex A.R."/>
            <person name="Gazzola D."/>
            <person name="Li H."/>
            <person name="Toshio Fujiwara R."/>
            <person name="Zhan B."/>
            <person name="Aroian R.V."/>
            <person name="Pafco B."/>
            <person name="Schwarz E.M."/>
        </authorList>
    </citation>
    <scope>NUCLEOTIDE SEQUENCE [LARGE SCALE GENOMIC DNA]</scope>
    <source>
        <strain evidence="5 6">Aroian</strain>
        <tissue evidence="5">Whole animal</tissue>
    </source>
</reference>
<dbReference type="InterPro" id="IPR011330">
    <property type="entry name" value="Glyco_hydro/deAcase_b/a-brl"/>
</dbReference>
<evidence type="ECO:0000256" key="1">
    <source>
        <dbReference type="PROSITE-ProRule" id="PRU00076"/>
    </source>
</evidence>
<feature type="compositionally biased region" description="Polar residues" evidence="2">
    <location>
        <begin position="205"/>
        <end position="216"/>
    </location>
</feature>
<dbReference type="SUPFAM" id="SSF88713">
    <property type="entry name" value="Glycoside hydrolase/deacetylase"/>
    <property type="match status" value="1"/>
</dbReference>
<organism evidence="5 6">
    <name type="scientific">Necator americanus</name>
    <name type="common">Human hookworm</name>
    <dbReference type="NCBI Taxonomy" id="51031"/>
    <lineage>
        <taxon>Eukaryota</taxon>
        <taxon>Metazoa</taxon>
        <taxon>Ecdysozoa</taxon>
        <taxon>Nematoda</taxon>
        <taxon>Chromadorea</taxon>
        <taxon>Rhabditida</taxon>
        <taxon>Rhabditina</taxon>
        <taxon>Rhabditomorpha</taxon>
        <taxon>Strongyloidea</taxon>
        <taxon>Ancylostomatidae</taxon>
        <taxon>Bunostominae</taxon>
        <taxon>Necator</taxon>
    </lineage>
</organism>
<dbReference type="InterPro" id="IPR006150">
    <property type="entry name" value="Cys_repeat_1"/>
</dbReference>
<feature type="signal peptide" evidence="3">
    <location>
        <begin position="1"/>
        <end position="16"/>
    </location>
</feature>
<evidence type="ECO:0000256" key="3">
    <source>
        <dbReference type="SAM" id="SignalP"/>
    </source>
</evidence>
<feature type="compositionally biased region" description="Polar residues" evidence="2">
    <location>
        <begin position="181"/>
        <end position="196"/>
    </location>
</feature>
<keyword evidence="6" id="KW-1185">Reference proteome</keyword>
<dbReference type="Proteomes" id="UP001303046">
    <property type="component" value="Unassembled WGS sequence"/>
</dbReference>
<dbReference type="PANTHER" id="PTHR45985">
    <property type="match status" value="1"/>
</dbReference>
<comment type="caution">
    <text evidence="5">The sequence shown here is derived from an EMBL/GenBank/DDBJ whole genome shotgun (WGS) entry which is preliminary data.</text>
</comment>
<feature type="region of interest" description="Disordered" evidence="2">
    <location>
        <begin position="1590"/>
        <end position="1613"/>
    </location>
</feature>
<dbReference type="InterPro" id="IPR000742">
    <property type="entry name" value="EGF"/>
</dbReference>
<dbReference type="EMBL" id="JAVFWL010000006">
    <property type="protein sequence ID" value="KAK6759711.1"/>
    <property type="molecule type" value="Genomic_DNA"/>
</dbReference>
<evidence type="ECO:0000259" key="4">
    <source>
        <dbReference type="PROSITE" id="PS50026"/>
    </source>
</evidence>
<keyword evidence="3" id="KW-0732">Signal</keyword>
<feature type="compositionally biased region" description="Low complexity" evidence="2">
    <location>
        <begin position="2566"/>
        <end position="2579"/>
    </location>
</feature>
<feature type="chain" id="PRO_5047521532" description="EGF-like domain-containing protein" evidence="3">
    <location>
        <begin position="17"/>
        <end position="3259"/>
    </location>
</feature>
<gene>
    <name evidence="5" type="primary">Necator_chrX.g21500</name>
    <name evidence="5" type="ORF">RB195_021339</name>
</gene>
<dbReference type="SMART" id="SM00181">
    <property type="entry name" value="EGF"/>
    <property type="match status" value="30"/>
</dbReference>
<evidence type="ECO:0000313" key="5">
    <source>
        <dbReference type="EMBL" id="KAK6759711.1"/>
    </source>
</evidence>
<dbReference type="Pfam" id="PF01683">
    <property type="entry name" value="EB"/>
    <property type="match status" value="15"/>
</dbReference>
<feature type="region of interest" description="Disordered" evidence="2">
    <location>
        <begin position="2523"/>
        <end position="2597"/>
    </location>
</feature>
<name>A0ABR1EAN7_NECAM</name>
<dbReference type="SMART" id="SM00289">
    <property type="entry name" value="WR1"/>
    <property type="match status" value="25"/>
</dbReference>